<feature type="domain" description="CHAD" evidence="2">
    <location>
        <begin position="215"/>
        <end position="486"/>
    </location>
</feature>
<dbReference type="Pfam" id="PF05235">
    <property type="entry name" value="CHAD"/>
    <property type="match status" value="1"/>
</dbReference>
<dbReference type="Gene3D" id="1.40.20.10">
    <property type="entry name" value="CHAD domain"/>
    <property type="match status" value="1"/>
</dbReference>
<proteinExistence type="predicted"/>
<gene>
    <name evidence="3" type="ORF">SAMN06295912_11183</name>
</gene>
<dbReference type="Pfam" id="PF01928">
    <property type="entry name" value="CYTH"/>
    <property type="match status" value="1"/>
</dbReference>
<protein>
    <submittedName>
        <fullName evidence="3">Inorganic triphosphatase YgiF, contains CYTH and CHAD domains</fullName>
    </submittedName>
</protein>
<evidence type="ECO:0000259" key="2">
    <source>
        <dbReference type="PROSITE" id="PS51708"/>
    </source>
</evidence>
<name>A0A239GBQ6_9SPHN</name>
<dbReference type="PANTHER" id="PTHR39569:SF1">
    <property type="entry name" value="INORGANIC TRIPHOSPHATASE"/>
    <property type="match status" value="1"/>
</dbReference>
<dbReference type="InterPro" id="IPR039013">
    <property type="entry name" value="YgiF"/>
</dbReference>
<organism evidence="3 4">
    <name type="scientific">Edaphosphingomonas laterariae</name>
    <dbReference type="NCBI Taxonomy" id="861865"/>
    <lineage>
        <taxon>Bacteria</taxon>
        <taxon>Pseudomonadati</taxon>
        <taxon>Pseudomonadota</taxon>
        <taxon>Alphaproteobacteria</taxon>
        <taxon>Sphingomonadales</taxon>
        <taxon>Rhizorhabdaceae</taxon>
        <taxon>Edaphosphingomonas</taxon>
    </lineage>
</organism>
<evidence type="ECO:0000259" key="1">
    <source>
        <dbReference type="PROSITE" id="PS51707"/>
    </source>
</evidence>
<dbReference type="PANTHER" id="PTHR39569">
    <property type="entry name" value="INORGANIC TRIPHOSPHATASE"/>
    <property type="match status" value="1"/>
</dbReference>
<dbReference type="SUPFAM" id="SSF55154">
    <property type="entry name" value="CYTH-like phosphatases"/>
    <property type="match status" value="1"/>
</dbReference>
<dbReference type="GO" id="GO:0050355">
    <property type="term" value="F:inorganic triphosphate phosphatase activity"/>
    <property type="evidence" value="ECO:0007669"/>
    <property type="project" value="InterPro"/>
</dbReference>
<reference evidence="4" key="1">
    <citation type="submission" date="2017-06" db="EMBL/GenBank/DDBJ databases">
        <authorList>
            <person name="Varghese N."/>
            <person name="Submissions S."/>
        </authorList>
    </citation>
    <scope>NUCLEOTIDE SEQUENCE [LARGE SCALE GENOMIC DNA]</scope>
    <source>
        <strain evidence="4">LNB2</strain>
    </source>
</reference>
<dbReference type="SMART" id="SM00880">
    <property type="entry name" value="CHAD"/>
    <property type="match status" value="1"/>
</dbReference>
<accession>A0A239GBQ6</accession>
<dbReference type="CDD" id="cd07756">
    <property type="entry name" value="CYTH-like_Pase_CHAD"/>
    <property type="match status" value="1"/>
</dbReference>
<dbReference type="PROSITE" id="PS51707">
    <property type="entry name" value="CYTH"/>
    <property type="match status" value="1"/>
</dbReference>
<keyword evidence="4" id="KW-1185">Reference proteome</keyword>
<sequence>MAKQDEIELKLDVTAAAAEAIRCSPLLAAVPARVDRLAAIYFDTPEQALRGAGLSFRIRREDGRHVQTLKVTGGAAAGLFARQEWRREVAGTEPVIDDKVPLHAVLGSADRERIAAVFEIEVERRTSIVGHAGAVIEVAIDHGRAVTPDGVESFAEIELELCQGEPAALFDLARRMNEIAAVRCGILSKAERAYRLTERAAGDPARAELPGLAVDASAAEGFAAIASACLRQFRLNESLLMERPHAGALHQARVALRRLRSTIVMFRDMLGDGQGDFLKNELRWLAGELGTARALDVLIEDGDHVALRPGLVDARDAAYATALAALESPRARGLMIDLAEWIAIGDWRRAPADPASVTAPLVEVAADALDRLRRRIKRAGKLNHLDDDARHRVRIAAKKLRYASEYFGPLFTAKKAAKRYESFVAALEEMQDSLGRLNDMASAAGLLVRLGIVDRADPVDGKRRAELVRAASRAQQHLLETKPFWR</sequence>
<dbReference type="InterPro" id="IPR007899">
    <property type="entry name" value="CHAD_dom"/>
</dbReference>
<dbReference type="InterPro" id="IPR023577">
    <property type="entry name" value="CYTH_domain"/>
</dbReference>
<dbReference type="InterPro" id="IPR038186">
    <property type="entry name" value="CHAD_dom_sf"/>
</dbReference>
<dbReference type="GO" id="GO:0046872">
    <property type="term" value="F:metal ion binding"/>
    <property type="evidence" value="ECO:0007669"/>
    <property type="project" value="TreeGrafter"/>
</dbReference>
<dbReference type="Proteomes" id="UP000198281">
    <property type="component" value="Unassembled WGS sequence"/>
</dbReference>
<dbReference type="InterPro" id="IPR033469">
    <property type="entry name" value="CYTH-like_dom_sf"/>
</dbReference>
<evidence type="ECO:0000313" key="3">
    <source>
        <dbReference type="EMBL" id="SNS65484.1"/>
    </source>
</evidence>
<dbReference type="RefSeq" id="WP_179220817.1">
    <property type="nucleotide sequence ID" value="NZ_FZOS01000011.1"/>
</dbReference>
<dbReference type="PROSITE" id="PS51708">
    <property type="entry name" value="CHAD"/>
    <property type="match status" value="1"/>
</dbReference>
<dbReference type="SMART" id="SM01118">
    <property type="entry name" value="CYTH"/>
    <property type="match status" value="1"/>
</dbReference>
<dbReference type="EMBL" id="FZOS01000011">
    <property type="protein sequence ID" value="SNS65484.1"/>
    <property type="molecule type" value="Genomic_DNA"/>
</dbReference>
<feature type="domain" description="CYTH" evidence="1">
    <location>
        <begin position="4"/>
        <end position="200"/>
    </location>
</feature>
<evidence type="ECO:0000313" key="4">
    <source>
        <dbReference type="Proteomes" id="UP000198281"/>
    </source>
</evidence>
<dbReference type="Gene3D" id="2.40.320.10">
    <property type="entry name" value="Hypothetical Protein Pfu-838710-001"/>
    <property type="match status" value="1"/>
</dbReference>
<dbReference type="AlphaFoldDB" id="A0A239GBQ6"/>